<keyword evidence="2" id="KW-0812">Transmembrane</keyword>
<sequence>MSALPIHYTNFKCLLKTLLSPPGDNHSTKMNETPDVEQARNPELGQCHHQRQQCRGDEGRSSDIESASAAGSKPTRVEPGGSLDIAELQASDSAYQITPEIDDIFCYITRKRYSRIKRVWKDIVFAIKSGNSSLEEELAIRLEQQCQAYYDSILKQSWVNRLSRGSKAICEKFIYEQKIRLGADAEYIEEDPSCYIFYGQHDVPHAAARRFLEFSWVYRSLAMFQRKTTSGQGADYIHFADEVILVIKMLLMLSVIIIFVYVPVIIPGLGLVSSPAGVAVLYAVSISLSCVVTTLTLDVNTALAVDLAYAGLLGNVLFQKGAA</sequence>
<feature type="compositionally biased region" description="Basic and acidic residues" evidence="1">
    <location>
        <begin position="54"/>
        <end position="63"/>
    </location>
</feature>
<evidence type="ECO:0000256" key="2">
    <source>
        <dbReference type="SAM" id="Phobius"/>
    </source>
</evidence>
<feature type="transmembrane region" description="Helical" evidence="2">
    <location>
        <begin position="276"/>
        <end position="295"/>
    </location>
</feature>
<comment type="caution">
    <text evidence="3">The sequence shown here is derived from an EMBL/GenBank/DDBJ whole genome shotgun (WGS) entry which is preliminary data.</text>
</comment>
<feature type="transmembrane region" description="Helical" evidence="2">
    <location>
        <begin position="243"/>
        <end position="264"/>
    </location>
</feature>
<protein>
    <submittedName>
        <fullName evidence="3">Uncharacterized protein</fullName>
    </submittedName>
</protein>
<evidence type="ECO:0000313" key="3">
    <source>
        <dbReference type="EMBL" id="PON24034.1"/>
    </source>
</evidence>
<feature type="region of interest" description="Disordered" evidence="1">
    <location>
        <begin position="43"/>
        <end position="80"/>
    </location>
</feature>
<keyword evidence="2" id="KW-1133">Transmembrane helix</keyword>
<organism evidence="3 4">
    <name type="scientific">Trichoderma gamsii</name>
    <dbReference type="NCBI Taxonomy" id="398673"/>
    <lineage>
        <taxon>Eukaryota</taxon>
        <taxon>Fungi</taxon>
        <taxon>Dikarya</taxon>
        <taxon>Ascomycota</taxon>
        <taxon>Pezizomycotina</taxon>
        <taxon>Sordariomycetes</taxon>
        <taxon>Hypocreomycetidae</taxon>
        <taxon>Hypocreales</taxon>
        <taxon>Hypocreaceae</taxon>
        <taxon>Trichoderma</taxon>
    </lineage>
</organism>
<feature type="transmembrane region" description="Helical" evidence="2">
    <location>
        <begin position="301"/>
        <end position="318"/>
    </location>
</feature>
<reference evidence="3 4" key="1">
    <citation type="journal article" date="2016" name="Genome Announc.">
        <title>Draft Whole-Genome Sequence of Trichoderma gamsii T6085, a Promising Biocontrol Agent of Fusarium Head Blight on Wheat.</title>
        <authorList>
            <person name="Baroncelli R."/>
            <person name="Zapparata A."/>
            <person name="Piaggeschi G."/>
            <person name="Sarrocco S."/>
            <person name="Vannacci G."/>
        </authorList>
    </citation>
    <scope>NUCLEOTIDE SEQUENCE [LARGE SCALE GENOMIC DNA]</scope>
    <source>
        <strain evidence="3 4">T6085</strain>
    </source>
</reference>
<dbReference type="RefSeq" id="XP_024405242.1">
    <property type="nucleotide sequence ID" value="XM_024550006.1"/>
</dbReference>
<proteinExistence type="predicted"/>
<dbReference type="AlphaFoldDB" id="A0A2P4ZIC1"/>
<keyword evidence="4" id="KW-1185">Reference proteome</keyword>
<accession>A0A2P4ZIC1</accession>
<evidence type="ECO:0000313" key="4">
    <source>
        <dbReference type="Proteomes" id="UP000054821"/>
    </source>
</evidence>
<gene>
    <name evidence="3" type="ORF">TGAM01_v207045</name>
</gene>
<dbReference type="GeneID" id="36347674"/>
<name>A0A2P4ZIC1_9HYPO</name>
<dbReference type="Proteomes" id="UP000054821">
    <property type="component" value="Unassembled WGS sequence"/>
</dbReference>
<keyword evidence="2" id="KW-0472">Membrane</keyword>
<evidence type="ECO:0000256" key="1">
    <source>
        <dbReference type="SAM" id="MobiDB-lite"/>
    </source>
</evidence>
<dbReference type="EMBL" id="JPDN02000025">
    <property type="protein sequence ID" value="PON24034.1"/>
    <property type="molecule type" value="Genomic_DNA"/>
</dbReference>